<proteinExistence type="predicted"/>
<evidence type="ECO:0000256" key="1">
    <source>
        <dbReference type="SAM" id="Phobius"/>
    </source>
</evidence>
<gene>
    <name evidence="2" type="ORF">CUN51_07300</name>
</gene>
<reference evidence="2 3" key="1">
    <citation type="submission" date="2017-11" db="EMBL/GenBank/DDBJ databases">
        <title>Evolution of Phototrophy in the Chloroflexi Phylum Driven by Horizontal Gene Transfer.</title>
        <authorList>
            <person name="Ward L.M."/>
            <person name="Hemp J."/>
            <person name="Shih P.M."/>
            <person name="Mcglynn S.E."/>
            <person name="Fischer W."/>
        </authorList>
    </citation>
    <scope>NUCLEOTIDE SEQUENCE [LARGE SCALE GENOMIC DNA]</scope>
    <source>
        <strain evidence="2">CP2_2F</strain>
    </source>
</reference>
<sequence length="97" mass="10811">MYATPLRSVGFAALFIGTIGVIASASDTLRFSNFGFLTLIVQIVAIVLITLPVLALAELITLFVDMARNISHTRFETNDIRKRLDELYEIAKRQPRA</sequence>
<keyword evidence="1" id="KW-0472">Membrane</keyword>
<dbReference type="EMBL" id="PGTK01000008">
    <property type="protein sequence ID" value="PJF30606.1"/>
    <property type="molecule type" value="Genomic_DNA"/>
</dbReference>
<dbReference type="AlphaFoldDB" id="A0A2M8NZ88"/>
<name>A0A2M8NZ88_9CHLR</name>
<evidence type="ECO:0000313" key="3">
    <source>
        <dbReference type="Proteomes" id="UP000228921"/>
    </source>
</evidence>
<protein>
    <submittedName>
        <fullName evidence="2">Uncharacterized protein</fullName>
    </submittedName>
</protein>
<organism evidence="2 3">
    <name type="scientific">Candidatus Thermofonsia Clade 1 bacterium</name>
    <dbReference type="NCBI Taxonomy" id="2364210"/>
    <lineage>
        <taxon>Bacteria</taxon>
        <taxon>Bacillati</taxon>
        <taxon>Chloroflexota</taxon>
        <taxon>Candidatus Thermofontia</taxon>
        <taxon>Candidatus Thermofonsia Clade 1</taxon>
    </lineage>
</organism>
<comment type="caution">
    <text evidence="2">The sequence shown here is derived from an EMBL/GenBank/DDBJ whole genome shotgun (WGS) entry which is preliminary data.</text>
</comment>
<feature type="transmembrane region" description="Helical" evidence="1">
    <location>
        <begin position="35"/>
        <end position="64"/>
    </location>
</feature>
<keyword evidence="1" id="KW-0812">Transmembrane</keyword>
<dbReference type="Proteomes" id="UP000228921">
    <property type="component" value="Unassembled WGS sequence"/>
</dbReference>
<accession>A0A2M8NZ88</accession>
<evidence type="ECO:0000313" key="2">
    <source>
        <dbReference type="EMBL" id="PJF30606.1"/>
    </source>
</evidence>
<keyword evidence="1" id="KW-1133">Transmembrane helix</keyword>